<evidence type="ECO:0000256" key="12">
    <source>
        <dbReference type="PIRSR" id="PIRSR601384-2"/>
    </source>
</evidence>
<dbReference type="PRINTS" id="PR00768">
    <property type="entry name" value="DEUTEROLYSIN"/>
</dbReference>
<dbReference type="PANTHER" id="PTHR37016:SF3">
    <property type="entry name" value="NEUTRAL PROTEASE 2-RELATED"/>
    <property type="match status" value="1"/>
</dbReference>
<dbReference type="GO" id="GO:0004222">
    <property type="term" value="F:metalloendopeptidase activity"/>
    <property type="evidence" value="ECO:0007669"/>
    <property type="project" value="InterPro"/>
</dbReference>
<evidence type="ECO:0000313" key="14">
    <source>
        <dbReference type="EMBL" id="QBZ65657.1"/>
    </source>
</evidence>
<keyword evidence="4 13" id="KW-0165">Cleavage on pair of basic residues</keyword>
<dbReference type="InterPro" id="IPR050414">
    <property type="entry name" value="Fungal_M35_metalloproteases"/>
</dbReference>
<accession>A0A4P7NT43</accession>
<dbReference type="EC" id="3.4.24.39" evidence="13"/>
<feature type="signal peptide" evidence="13">
    <location>
        <begin position="1"/>
        <end position="20"/>
    </location>
</feature>
<feature type="binding site" evidence="12">
    <location>
        <position position="306"/>
    </location>
    <ligand>
        <name>Zn(2+)</name>
        <dbReference type="ChEBI" id="CHEBI:29105"/>
        <note>catalytic</note>
    </ligand>
</feature>
<dbReference type="Gene3D" id="3.40.390.10">
    <property type="entry name" value="Collagenase (Catalytic Domain)"/>
    <property type="match status" value="1"/>
</dbReference>
<dbReference type="GO" id="GO:0005576">
    <property type="term" value="C:extracellular region"/>
    <property type="evidence" value="ECO:0007669"/>
    <property type="project" value="UniProtKB-SubCell"/>
</dbReference>
<dbReference type="InterPro" id="IPR001384">
    <property type="entry name" value="Peptidase_M35"/>
</dbReference>
<evidence type="ECO:0000256" key="11">
    <source>
        <dbReference type="PIRSR" id="PIRSR601384-1"/>
    </source>
</evidence>
<comment type="subcellular location">
    <subcellularLocation>
        <location evidence="13">Secreted</location>
    </subcellularLocation>
</comment>
<gene>
    <name evidence="14" type="ORF">PoMZ_12620</name>
</gene>
<keyword evidence="8 12" id="KW-0862">Zinc</keyword>
<evidence type="ECO:0000313" key="15">
    <source>
        <dbReference type="Proteomes" id="UP000294847"/>
    </source>
</evidence>
<proteinExistence type="inferred from homology"/>
<comment type="similarity">
    <text evidence="2 13">Belongs to the peptidase M35 family.</text>
</comment>
<feature type="binding site" evidence="12">
    <location>
        <position position="323"/>
    </location>
    <ligand>
        <name>Zn(2+)</name>
        <dbReference type="ChEBI" id="CHEBI:29105"/>
        <note>catalytic</note>
    </ligand>
</feature>
<protein>
    <recommendedName>
        <fullName evidence="13">Neutral protease 2</fullName>
        <ecNumber evidence="13">3.4.24.39</ecNumber>
    </recommendedName>
    <alternativeName>
        <fullName evidence="13">Deuterolysin</fullName>
    </alternativeName>
</protein>
<comment type="cofactor">
    <cofactor evidence="12 13">
        <name>Zn(2+)</name>
        <dbReference type="ChEBI" id="CHEBI:29105"/>
    </cofactor>
    <text evidence="12 13">Binds 1 zinc ion per subunit.</text>
</comment>
<evidence type="ECO:0000256" key="10">
    <source>
        <dbReference type="ARBA" id="ARBA00023145"/>
    </source>
</evidence>
<evidence type="ECO:0000256" key="13">
    <source>
        <dbReference type="RuleBase" id="RU361126"/>
    </source>
</evidence>
<evidence type="ECO:0000256" key="6">
    <source>
        <dbReference type="ARBA" id="ARBA00022729"/>
    </source>
</evidence>
<evidence type="ECO:0000256" key="2">
    <source>
        <dbReference type="ARBA" id="ARBA00010279"/>
    </source>
</evidence>
<dbReference type="Gene3D" id="2.60.40.2970">
    <property type="match status" value="1"/>
</dbReference>
<organism evidence="14 15">
    <name type="scientific">Pyricularia oryzae</name>
    <name type="common">Rice blast fungus</name>
    <name type="synonym">Magnaporthe oryzae</name>
    <dbReference type="NCBI Taxonomy" id="318829"/>
    <lineage>
        <taxon>Eukaryota</taxon>
        <taxon>Fungi</taxon>
        <taxon>Dikarya</taxon>
        <taxon>Ascomycota</taxon>
        <taxon>Pezizomycotina</taxon>
        <taxon>Sordariomycetes</taxon>
        <taxon>Sordariomycetidae</taxon>
        <taxon>Magnaporthales</taxon>
        <taxon>Pyriculariaceae</taxon>
        <taxon>Pyricularia</taxon>
    </lineage>
</organism>
<dbReference type="InterPro" id="IPR024079">
    <property type="entry name" value="MetalloPept_cat_dom_sf"/>
</dbReference>
<comment type="catalytic activity">
    <reaction evidence="1 13">
        <text>Preferential cleavage of bonds with hydrophobic residues in P1'. Also 3-Asn-|-Gln-4 and 8-Gly-|-Ser-9 bonds in insulin B chain.</text>
        <dbReference type="EC" id="3.4.24.39"/>
    </reaction>
</comment>
<dbReference type="Proteomes" id="UP000294847">
    <property type="component" value="Chromosome 7"/>
</dbReference>
<feature type="active site" evidence="11">
    <location>
        <position position="307"/>
    </location>
</feature>
<name>A0A4P7NT43_PYROR</name>
<dbReference type="GO" id="GO:0006508">
    <property type="term" value="P:proteolysis"/>
    <property type="evidence" value="ECO:0007669"/>
    <property type="project" value="UniProtKB-KW"/>
</dbReference>
<feature type="binding site" evidence="12">
    <location>
        <position position="310"/>
    </location>
    <ligand>
        <name>Zn(2+)</name>
        <dbReference type="ChEBI" id="CHEBI:29105"/>
        <note>catalytic</note>
    </ligand>
</feature>
<dbReference type="Pfam" id="PF02102">
    <property type="entry name" value="Peptidase_M35"/>
    <property type="match status" value="1"/>
</dbReference>
<evidence type="ECO:0000256" key="7">
    <source>
        <dbReference type="ARBA" id="ARBA00022801"/>
    </source>
</evidence>
<keyword evidence="5 12" id="KW-0479">Metal-binding</keyword>
<evidence type="ECO:0000256" key="1">
    <source>
        <dbReference type="ARBA" id="ARBA00001187"/>
    </source>
</evidence>
<evidence type="ECO:0000256" key="9">
    <source>
        <dbReference type="ARBA" id="ARBA00023049"/>
    </source>
</evidence>
<keyword evidence="3 13" id="KW-0645">Protease</keyword>
<evidence type="ECO:0000256" key="8">
    <source>
        <dbReference type="ARBA" id="ARBA00022833"/>
    </source>
</evidence>
<reference evidence="14 15" key="1">
    <citation type="journal article" date="2019" name="Mol. Biol. Evol.">
        <title>Blast fungal genomes show frequent chromosomal changes, gene gains and losses, and effector gene turnover.</title>
        <authorList>
            <person name="Gomez Luciano L.B."/>
            <person name="Jason Tsai I."/>
            <person name="Chuma I."/>
            <person name="Tosa Y."/>
            <person name="Chen Y.H."/>
            <person name="Li J.Y."/>
            <person name="Li M.Y."/>
            <person name="Jade Lu M.Y."/>
            <person name="Nakayashiki H."/>
            <person name="Li W.H."/>
        </authorList>
    </citation>
    <scope>NUCLEOTIDE SEQUENCE [LARGE SCALE GENOMIC DNA]</scope>
    <source>
        <strain evidence="14">MZ5-1-6</strain>
    </source>
</reference>
<keyword evidence="9 13" id="KW-0482">Metalloprotease</keyword>
<feature type="chain" id="PRO_5021030853" description="Neutral protease 2" evidence="13">
    <location>
        <begin position="21"/>
        <end position="357"/>
    </location>
</feature>
<keyword evidence="7 13" id="KW-0378">Hydrolase</keyword>
<dbReference type="EMBL" id="CP034210">
    <property type="protein sequence ID" value="QBZ65657.1"/>
    <property type="molecule type" value="Genomic_DNA"/>
</dbReference>
<evidence type="ECO:0000256" key="4">
    <source>
        <dbReference type="ARBA" id="ARBA00022685"/>
    </source>
</evidence>
<evidence type="ECO:0000256" key="3">
    <source>
        <dbReference type="ARBA" id="ARBA00022670"/>
    </source>
</evidence>
<dbReference type="CDD" id="cd11008">
    <property type="entry name" value="M35_deuterolysin_like"/>
    <property type="match status" value="1"/>
</dbReference>
<keyword evidence="6 13" id="KW-0732">Signal</keyword>
<sequence>MQFLHLSTAVLACLSSAVVAHGNHHPVRDVADSTLEVTLEAASPSDATNIKATIKNVGSQEARLLKVGTVLDERPVKKLTVLDSNGSEVPFLGIELSLLTEALEPRHYEALAPGSSISRQLDATFVHDFEPGTYSLVLGGVLPTESGSPIAYRSNTITLNLATGSVATMRKMAEKRTTVMEPCSNRTVVDETVSNCGKLARASAADAADVHSQRFVEYFKTNATAAREQVVRRLEAVARECEATPGGSTSLNCQDIPSWNYCVSDGPLVAYTIWVNGYIVLCPLFYERPALPQECHRQDHATTLIHEMTHARAVAEPFTATSDRAYGYDAVMKLDSANSLDNADTYSLYTNAVHLNC</sequence>
<evidence type="ECO:0000256" key="5">
    <source>
        <dbReference type="ARBA" id="ARBA00022723"/>
    </source>
</evidence>
<dbReference type="PANTHER" id="PTHR37016">
    <property type="match status" value="1"/>
</dbReference>
<dbReference type="SUPFAM" id="SSF55486">
    <property type="entry name" value="Metalloproteases ('zincins'), catalytic domain"/>
    <property type="match status" value="1"/>
</dbReference>
<keyword evidence="13" id="KW-0964">Secreted</keyword>
<keyword evidence="10" id="KW-0865">Zymogen</keyword>
<comment type="function">
    <text evidence="13">Secreted metalloproteinase that allows assimilation of proteinaceous substrates. Shows high activities on basic nuclear substrates such as histone and protamine.</text>
</comment>
<dbReference type="GO" id="GO:0046872">
    <property type="term" value="F:metal ion binding"/>
    <property type="evidence" value="ECO:0007669"/>
    <property type="project" value="UniProtKB-KW"/>
</dbReference>
<dbReference type="AlphaFoldDB" id="A0A4P7NT43"/>